<dbReference type="Gene3D" id="3.20.20.80">
    <property type="entry name" value="Glycosidases"/>
    <property type="match status" value="1"/>
</dbReference>
<comment type="similarity">
    <text evidence="1">Belongs to the glycosyl hydrolase 5 (cellulase A) family.</text>
</comment>
<evidence type="ECO:0000313" key="8">
    <source>
        <dbReference type="RefSeq" id="XP_050938828.1"/>
    </source>
</evidence>
<feature type="domain" description="Glycoside hydrolase family 5" evidence="5">
    <location>
        <begin position="207"/>
        <end position="493"/>
    </location>
</feature>
<evidence type="ECO:0000256" key="3">
    <source>
        <dbReference type="ARBA" id="ARBA00023295"/>
    </source>
</evidence>
<evidence type="ECO:0000256" key="4">
    <source>
        <dbReference type="SAM" id="Phobius"/>
    </source>
</evidence>
<dbReference type="Proteomes" id="UP001652600">
    <property type="component" value="Chromosome 3"/>
</dbReference>
<accession>A0ABM3KM22</accession>
<dbReference type="SUPFAM" id="SSF50370">
    <property type="entry name" value="Ricin B-like lectins"/>
    <property type="match status" value="1"/>
</dbReference>
<keyword evidence="7" id="KW-1185">Reference proteome</keyword>
<keyword evidence="4" id="KW-1133">Transmembrane helix</keyword>
<organism evidence="7 8">
    <name type="scientific">Cucumis melo</name>
    <name type="common">Muskmelon</name>
    <dbReference type="NCBI Taxonomy" id="3656"/>
    <lineage>
        <taxon>Eukaryota</taxon>
        <taxon>Viridiplantae</taxon>
        <taxon>Streptophyta</taxon>
        <taxon>Embryophyta</taxon>
        <taxon>Tracheophyta</taxon>
        <taxon>Spermatophyta</taxon>
        <taxon>Magnoliopsida</taxon>
        <taxon>eudicotyledons</taxon>
        <taxon>Gunneridae</taxon>
        <taxon>Pentapetalae</taxon>
        <taxon>rosids</taxon>
        <taxon>fabids</taxon>
        <taxon>Cucurbitales</taxon>
        <taxon>Cucurbitaceae</taxon>
        <taxon>Benincaseae</taxon>
        <taxon>Cucumis</taxon>
    </lineage>
</organism>
<dbReference type="Pfam" id="PF13966">
    <property type="entry name" value="zf-RVT"/>
    <property type="match status" value="1"/>
</dbReference>
<dbReference type="InterPro" id="IPR026960">
    <property type="entry name" value="RVT-Znf"/>
</dbReference>
<dbReference type="PANTHER" id="PTHR31263">
    <property type="entry name" value="CELLULASE FAMILY PROTEIN (AFU_ORTHOLOGUE AFUA_5G14560)"/>
    <property type="match status" value="1"/>
</dbReference>
<sequence>MELIELWDRVQAVNLCLTVLDRWVWVPGCQGGFLIASAWDFIRPRGGRVHWAGLLWGRGNVPKHSFYVWLVIKDRLGTRDKLWGVESRDHLFFFVSFQGDIWSRVLQVMVSSHRIRVYKQSLGYAFPTTIPEVDIQLRKRYKKMERTMQVILLLALVFLFSSLSTYSLPLSTRGRWIIDSKTGQRVKLVCVNWPSHTQSMLIEGLNHRPLKELADEAIKLRFNCVRLTYATHMFTRYANRTVEENFDLLDLGQAKAGLAQYNPFVLNKTIAEAYEAVVDVLGASGLMVIADNHMSQPRWCCSLDDGNGFFGNRYFDPQEWLQGLSLVAQRFNNKSTVVGMSLRNEIRGMMENANDWNHYVTQGVTTIHNINPEVLVIVGGLNYDNDLRCLKEKPLNVSTLDNKLVFEVHLYSFSGASESKFVQQPLNNICAKIINEFIDHAEFVIEGSNPFPLFVSEYGYDQREVDDAENRFMSCFTAHLAQKDLDWALWTWQGSYYYREGQAELPETFGVLESNWTQIKNPNFVQKFQLLQTMLQDPNSNASYSYVIYHPQSGQCIEVSNDNKDIVLTNCSTSSRWSHDNDSTPIKMSSTGLCLKASGEGLAASLSTDCLGKQSVWSAISNSKLHLATITENGKSLCLQIESSNSSKIVTNSCICTTDDPTCLQDTQSQWFELVETNTL</sequence>
<dbReference type="InterPro" id="IPR001547">
    <property type="entry name" value="Glyco_hydro_5"/>
</dbReference>
<evidence type="ECO:0000256" key="1">
    <source>
        <dbReference type="ARBA" id="ARBA00005641"/>
    </source>
</evidence>
<keyword evidence="4" id="KW-0812">Transmembrane</keyword>
<protein>
    <submittedName>
        <fullName evidence="8">Glycosyl hydrolase 5 family protein-like</fullName>
    </submittedName>
</protein>
<keyword evidence="2" id="KW-0378">Hydrolase</keyword>
<feature type="domain" description="Reverse transcriptase zinc-binding" evidence="6">
    <location>
        <begin position="33"/>
        <end position="83"/>
    </location>
</feature>
<dbReference type="GeneID" id="103488703"/>
<keyword evidence="3" id="KW-0326">Glycosidase</keyword>
<dbReference type="PROSITE" id="PS50231">
    <property type="entry name" value="RICIN_B_LECTIN"/>
    <property type="match status" value="1"/>
</dbReference>
<name>A0ABM3KM22_CUCME</name>
<evidence type="ECO:0000313" key="7">
    <source>
        <dbReference type="Proteomes" id="UP001652600"/>
    </source>
</evidence>
<evidence type="ECO:0000256" key="2">
    <source>
        <dbReference type="ARBA" id="ARBA00022801"/>
    </source>
</evidence>
<evidence type="ECO:0000259" key="6">
    <source>
        <dbReference type="Pfam" id="PF13966"/>
    </source>
</evidence>
<evidence type="ECO:0000259" key="5">
    <source>
        <dbReference type="Pfam" id="PF00150"/>
    </source>
</evidence>
<gene>
    <name evidence="8" type="primary">LOC103488703</name>
</gene>
<proteinExistence type="inferred from homology"/>
<dbReference type="PANTHER" id="PTHR31263:SF0">
    <property type="entry name" value="CELLULASE FAMILY PROTEIN (AFU_ORTHOLOGUE AFUA_5G14560)"/>
    <property type="match status" value="1"/>
</dbReference>
<dbReference type="SUPFAM" id="SSF51445">
    <property type="entry name" value="(Trans)glycosidases"/>
    <property type="match status" value="1"/>
</dbReference>
<reference evidence="8" key="1">
    <citation type="submission" date="2025-08" db="UniProtKB">
        <authorList>
            <consortium name="RefSeq"/>
        </authorList>
    </citation>
    <scope>IDENTIFICATION</scope>
    <source>
        <tissue evidence="8">Stem</tissue>
    </source>
</reference>
<keyword evidence="4" id="KW-0472">Membrane</keyword>
<dbReference type="RefSeq" id="XP_050938828.1">
    <property type="nucleotide sequence ID" value="XM_051082871.1"/>
</dbReference>
<dbReference type="InterPro" id="IPR017853">
    <property type="entry name" value="GH"/>
</dbReference>
<feature type="transmembrane region" description="Helical" evidence="4">
    <location>
        <begin position="148"/>
        <end position="168"/>
    </location>
</feature>
<dbReference type="Gene3D" id="2.80.10.50">
    <property type="match status" value="1"/>
</dbReference>
<dbReference type="InterPro" id="IPR035992">
    <property type="entry name" value="Ricin_B-like_lectins"/>
</dbReference>
<dbReference type="Pfam" id="PF00150">
    <property type="entry name" value="Cellulase"/>
    <property type="match status" value="1"/>
</dbReference>